<dbReference type="Proteomes" id="UP000809829">
    <property type="component" value="Unassembled WGS sequence"/>
</dbReference>
<dbReference type="InterPro" id="IPR000620">
    <property type="entry name" value="EamA_dom"/>
</dbReference>
<evidence type="ECO:0000256" key="1">
    <source>
        <dbReference type="ARBA" id="ARBA00004127"/>
    </source>
</evidence>
<keyword evidence="3" id="KW-0812">Transmembrane</keyword>
<evidence type="ECO:0000313" key="5">
    <source>
        <dbReference type="EMBL" id="MBM7704670.1"/>
    </source>
</evidence>
<name>A0ABS2QYV4_9BACI</name>
<gene>
    <name evidence="5" type="ORF">JOC83_003527</name>
</gene>
<accession>A0ABS2QYV4</accession>
<feature type="transmembrane region" description="Helical" evidence="3">
    <location>
        <begin position="98"/>
        <end position="116"/>
    </location>
</feature>
<proteinExistence type="inferred from homology"/>
<feature type="transmembrane region" description="Helical" evidence="3">
    <location>
        <begin position="67"/>
        <end position="86"/>
    </location>
</feature>
<feature type="transmembrane region" description="Helical" evidence="3">
    <location>
        <begin position="213"/>
        <end position="235"/>
    </location>
</feature>
<feature type="transmembrane region" description="Helical" evidence="3">
    <location>
        <begin position="7"/>
        <end position="25"/>
    </location>
</feature>
<evidence type="ECO:0000259" key="4">
    <source>
        <dbReference type="Pfam" id="PF00892"/>
    </source>
</evidence>
<feature type="transmembrane region" description="Helical" evidence="3">
    <location>
        <begin position="149"/>
        <end position="169"/>
    </location>
</feature>
<dbReference type="PANTHER" id="PTHR22911:SF76">
    <property type="entry name" value="EAMA DOMAIN-CONTAINING PROTEIN"/>
    <property type="match status" value="1"/>
</dbReference>
<feature type="transmembrane region" description="Helical" evidence="3">
    <location>
        <begin position="123"/>
        <end position="143"/>
    </location>
</feature>
<comment type="similarity">
    <text evidence="2">Belongs to the EamA transporter family.</text>
</comment>
<evidence type="ECO:0000256" key="3">
    <source>
        <dbReference type="SAM" id="Phobius"/>
    </source>
</evidence>
<dbReference type="InterPro" id="IPR037185">
    <property type="entry name" value="EmrE-like"/>
</dbReference>
<feature type="transmembrane region" description="Helical" evidence="3">
    <location>
        <begin position="181"/>
        <end position="201"/>
    </location>
</feature>
<sequence length="311" mass="34361">MYSLLIRCYLVIGIAILFISTSAIFVKLSESPAGVIAFYRLLFSVLIIAPVFVLTSRKEKIKLTKESWIYSILAGVLLAFHFILWFESLRFTSVTSSTVMVTLQPIFAVIGAYLFFKEKATLLEIGCVLLALAGSFIIGWNDLNISGQALFGDALALLACLFITVYLLCGQRVRGALSVTTYTFIVYSVSTVTLFIYVISTNQSLIPISHQEWIYFILLAIFPTLLGHSLLNWSLKFVSTTVISMAILFEPIGAAVLAYLLLNEKVSTMQVVGSGIIFLGVSLYLIQKRKNTLSENKGILASNKLMKIGSE</sequence>
<feature type="transmembrane region" description="Helical" evidence="3">
    <location>
        <begin position="242"/>
        <end position="262"/>
    </location>
</feature>
<feature type="domain" description="EamA" evidence="4">
    <location>
        <begin position="9"/>
        <end position="139"/>
    </location>
</feature>
<dbReference type="EMBL" id="JAFBFC010000007">
    <property type="protein sequence ID" value="MBM7704670.1"/>
    <property type="molecule type" value="Genomic_DNA"/>
</dbReference>
<feature type="transmembrane region" description="Helical" evidence="3">
    <location>
        <begin position="37"/>
        <end position="55"/>
    </location>
</feature>
<comment type="caution">
    <text evidence="5">The sequence shown here is derived from an EMBL/GenBank/DDBJ whole genome shotgun (WGS) entry which is preliminary data.</text>
</comment>
<feature type="transmembrane region" description="Helical" evidence="3">
    <location>
        <begin position="268"/>
        <end position="286"/>
    </location>
</feature>
<dbReference type="PANTHER" id="PTHR22911">
    <property type="entry name" value="ACYL-MALONYL CONDENSING ENZYME-RELATED"/>
    <property type="match status" value="1"/>
</dbReference>
<dbReference type="Pfam" id="PF00892">
    <property type="entry name" value="EamA"/>
    <property type="match status" value="2"/>
</dbReference>
<dbReference type="RefSeq" id="WP_338038940.1">
    <property type="nucleotide sequence ID" value="NZ_JAFBFC010000007.1"/>
</dbReference>
<dbReference type="SUPFAM" id="SSF103481">
    <property type="entry name" value="Multidrug resistance efflux transporter EmrE"/>
    <property type="match status" value="2"/>
</dbReference>
<keyword evidence="3" id="KW-1133">Transmembrane helix</keyword>
<protein>
    <submittedName>
        <fullName evidence="5">Drug/metabolite transporter (DMT)-like permease</fullName>
    </submittedName>
</protein>
<evidence type="ECO:0000256" key="2">
    <source>
        <dbReference type="ARBA" id="ARBA00007362"/>
    </source>
</evidence>
<keyword evidence="6" id="KW-1185">Reference proteome</keyword>
<feature type="domain" description="EamA" evidence="4">
    <location>
        <begin position="151"/>
        <end position="284"/>
    </location>
</feature>
<keyword evidence="3" id="KW-0472">Membrane</keyword>
<evidence type="ECO:0000313" key="6">
    <source>
        <dbReference type="Proteomes" id="UP000809829"/>
    </source>
</evidence>
<comment type="subcellular location">
    <subcellularLocation>
        <location evidence="1">Endomembrane system</location>
        <topology evidence="1">Multi-pass membrane protein</topology>
    </subcellularLocation>
</comment>
<organism evidence="5 6">
    <name type="scientific">Priestia iocasae</name>
    <dbReference type="NCBI Taxonomy" id="2291674"/>
    <lineage>
        <taxon>Bacteria</taxon>
        <taxon>Bacillati</taxon>
        <taxon>Bacillota</taxon>
        <taxon>Bacilli</taxon>
        <taxon>Bacillales</taxon>
        <taxon>Bacillaceae</taxon>
        <taxon>Priestia</taxon>
    </lineage>
</organism>
<reference evidence="5 6" key="1">
    <citation type="submission" date="2021-01" db="EMBL/GenBank/DDBJ databases">
        <title>Genomic Encyclopedia of Type Strains, Phase IV (KMG-IV): sequencing the most valuable type-strain genomes for metagenomic binning, comparative biology and taxonomic classification.</title>
        <authorList>
            <person name="Goeker M."/>
        </authorList>
    </citation>
    <scope>NUCLEOTIDE SEQUENCE [LARGE SCALE GENOMIC DNA]</scope>
    <source>
        <strain evidence="5 6">DSM 104297</strain>
    </source>
</reference>
<dbReference type="Gene3D" id="1.10.3730.20">
    <property type="match status" value="1"/>
</dbReference>